<gene>
    <name evidence="9" type="ORF">SELMODRAFT_171130</name>
</gene>
<dbReference type="Proteomes" id="UP000001514">
    <property type="component" value="Unassembled WGS sequence"/>
</dbReference>
<sequence length="483" mass="53835">MGVEEEEESALLERELEEQLIEHNESLPALEEALLREPGNQELQSLREDLVAAVKEVEESLLSLKRRRLLLQIDSSKDLLACDKDEEQQQQHQREQHFVAGSKCRFRHTDGRWYNGRVLDLCQDGTNARVSFLTPTNEKMQICRFFLQQRCRYGESCRSSHGFLVQLSSLKDLPDVRWQEIEIGSTVLACTSTDGTGLWRDAEVEKLVDQLQVVNVVFSDDGSKAIVGKENLALSEHAAVTDSSSTSSSSSSDESSDDEEILPGIGTFSGYQQTETVLFANWEKHTRGVASKLMAKMGYKQGSGLGTSGQGLVTPLQVRVLPPKTSLDFVSESTPPKPSAKKKSRGGKRKRDRKFAEERRASKALEEAEGAPDVFSFINVQLSSSSGMDSSAKEKKPAVAATGKSKDDRRSLVRQQDEIKELASKVAKLEEMARRNRKEKSVFEAVTRKLGEARKALGDAEAALQSTAHAVRSKEEEKKWLRF</sequence>
<dbReference type="PROSITE" id="PS50103">
    <property type="entry name" value="ZF_C3H1"/>
    <property type="match status" value="1"/>
</dbReference>
<keyword evidence="1 4" id="KW-0479">Metal-binding</keyword>
<dbReference type="OrthoDB" id="4822at2759"/>
<keyword evidence="10" id="KW-1185">Reference proteome</keyword>
<dbReference type="eggNOG" id="KOG2185">
    <property type="taxonomic scope" value="Eukaryota"/>
</dbReference>
<dbReference type="InterPro" id="IPR036855">
    <property type="entry name" value="Znf_CCCH_sf"/>
</dbReference>
<feature type="compositionally biased region" description="Low complexity" evidence="6">
    <location>
        <begin position="241"/>
        <end position="253"/>
    </location>
</feature>
<protein>
    <recommendedName>
        <fullName evidence="11">Zinc finger CCCH-type with G patch domain-containing protein</fullName>
    </recommendedName>
</protein>
<dbReference type="Gramene" id="EFJ29202">
    <property type="protein sequence ID" value="EFJ29202"/>
    <property type="gene ID" value="SELMODRAFT_171130"/>
</dbReference>
<evidence type="ECO:0000256" key="3">
    <source>
        <dbReference type="ARBA" id="ARBA00022833"/>
    </source>
</evidence>
<keyword evidence="3 4" id="KW-0862">Zinc</keyword>
<evidence type="ECO:0000313" key="9">
    <source>
        <dbReference type="EMBL" id="EFJ29202.1"/>
    </source>
</evidence>
<feature type="compositionally biased region" description="Basic residues" evidence="6">
    <location>
        <begin position="339"/>
        <end position="353"/>
    </location>
</feature>
<dbReference type="HOGENOM" id="CLU_043217_0_0_1"/>
<name>D8RFX6_SELML</name>
<dbReference type="PANTHER" id="PTHR47650">
    <property type="entry name" value="ZINC FINGER CCCH DOMAIN-CONTAINING PROTEIN 22"/>
    <property type="match status" value="1"/>
</dbReference>
<evidence type="ECO:0000256" key="2">
    <source>
        <dbReference type="ARBA" id="ARBA00022771"/>
    </source>
</evidence>
<dbReference type="SUPFAM" id="SSF90229">
    <property type="entry name" value="CCCH zinc finger"/>
    <property type="match status" value="1"/>
</dbReference>
<feature type="region of interest" description="Disordered" evidence="6">
    <location>
        <begin position="238"/>
        <end position="266"/>
    </location>
</feature>
<evidence type="ECO:0000256" key="1">
    <source>
        <dbReference type="ARBA" id="ARBA00022723"/>
    </source>
</evidence>
<evidence type="ECO:0000256" key="4">
    <source>
        <dbReference type="PROSITE-ProRule" id="PRU00723"/>
    </source>
</evidence>
<organism evidence="10">
    <name type="scientific">Selaginella moellendorffii</name>
    <name type="common">Spikemoss</name>
    <dbReference type="NCBI Taxonomy" id="88036"/>
    <lineage>
        <taxon>Eukaryota</taxon>
        <taxon>Viridiplantae</taxon>
        <taxon>Streptophyta</taxon>
        <taxon>Embryophyta</taxon>
        <taxon>Tracheophyta</taxon>
        <taxon>Lycopodiopsida</taxon>
        <taxon>Selaginellales</taxon>
        <taxon>Selaginellaceae</taxon>
        <taxon>Selaginella</taxon>
    </lineage>
</organism>
<reference evidence="9 10" key="1">
    <citation type="journal article" date="2011" name="Science">
        <title>The Selaginella genome identifies genetic changes associated with the evolution of vascular plants.</title>
        <authorList>
            <person name="Banks J.A."/>
            <person name="Nishiyama T."/>
            <person name="Hasebe M."/>
            <person name="Bowman J.L."/>
            <person name="Gribskov M."/>
            <person name="dePamphilis C."/>
            <person name="Albert V.A."/>
            <person name="Aono N."/>
            <person name="Aoyama T."/>
            <person name="Ambrose B.A."/>
            <person name="Ashton N.W."/>
            <person name="Axtell M.J."/>
            <person name="Barker E."/>
            <person name="Barker M.S."/>
            <person name="Bennetzen J.L."/>
            <person name="Bonawitz N.D."/>
            <person name="Chapple C."/>
            <person name="Cheng C."/>
            <person name="Correa L.G."/>
            <person name="Dacre M."/>
            <person name="DeBarry J."/>
            <person name="Dreyer I."/>
            <person name="Elias M."/>
            <person name="Engstrom E.M."/>
            <person name="Estelle M."/>
            <person name="Feng L."/>
            <person name="Finet C."/>
            <person name="Floyd S.K."/>
            <person name="Frommer W.B."/>
            <person name="Fujita T."/>
            <person name="Gramzow L."/>
            <person name="Gutensohn M."/>
            <person name="Harholt J."/>
            <person name="Hattori M."/>
            <person name="Heyl A."/>
            <person name="Hirai T."/>
            <person name="Hiwatashi Y."/>
            <person name="Ishikawa M."/>
            <person name="Iwata M."/>
            <person name="Karol K.G."/>
            <person name="Koehler B."/>
            <person name="Kolukisaoglu U."/>
            <person name="Kubo M."/>
            <person name="Kurata T."/>
            <person name="Lalonde S."/>
            <person name="Li K."/>
            <person name="Li Y."/>
            <person name="Litt A."/>
            <person name="Lyons E."/>
            <person name="Manning G."/>
            <person name="Maruyama T."/>
            <person name="Michael T.P."/>
            <person name="Mikami K."/>
            <person name="Miyazaki S."/>
            <person name="Morinaga S."/>
            <person name="Murata T."/>
            <person name="Mueller-Roeber B."/>
            <person name="Nelson D.R."/>
            <person name="Obara M."/>
            <person name="Oguri Y."/>
            <person name="Olmstead R.G."/>
            <person name="Onodera N."/>
            <person name="Petersen B.L."/>
            <person name="Pils B."/>
            <person name="Prigge M."/>
            <person name="Rensing S.A."/>
            <person name="Riano-Pachon D.M."/>
            <person name="Roberts A.W."/>
            <person name="Sato Y."/>
            <person name="Scheller H.V."/>
            <person name="Schulz B."/>
            <person name="Schulz C."/>
            <person name="Shakirov E.V."/>
            <person name="Shibagaki N."/>
            <person name="Shinohara N."/>
            <person name="Shippen D.E."/>
            <person name="Soerensen I."/>
            <person name="Sotooka R."/>
            <person name="Sugimoto N."/>
            <person name="Sugita M."/>
            <person name="Sumikawa N."/>
            <person name="Tanurdzic M."/>
            <person name="Theissen G."/>
            <person name="Ulvskov P."/>
            <person name="Wakazuki S."/>
            <person name="Weng J.K."/>
            <person name="Willats W.W."/>
            <person name="Wipf D."/>
            <person name="Wolf P.G."/>
            <person name="Yang L."/>
            <person name="Zimmer A.D."/>
            <person name="Zhu Q."/>
            <person name="Mitros T."/>
            <person name="Hellsten U."/>
            <person name="Loque D."/>
            <person name="Otillar R."/>
            <person name="Salamov A."/>
            <person name="Schmutz J."/>
            <person name="Shapiro H."/>
            <person name="Lindquist E."/>
            <person name="Lucas S."/>
            <person name="Rokhsar D."/>
            <person name="Grigoriev I.V."/>
        </authorList>
    </citation>
    <scope>NUCLEOTIDE SEQUENCE [LARGE SCALE GENOMIC DNA]</scope>
</reference>
<dbReference type="InterPro" id="IPR000467">
    <property type="entry name" value="G_patch_dom"/>
</dbReference>
<evidence type="ECO:0000259" key="8">
    <source>
        <dbReference type="PROSITE" id="PS50174"/>
    </source>
</evidence>
<dbReference type="GO" id="GO:0008270">
    <property type="term" value="F:zinc ion binding"/>
    <property type="evidence" value="ECO:0007669"/>
    <property type="project" value="UniProtKB-KW"/>
</dbReference>
<feature type="zinc finger region" description="C3H1-type" evidence="4">
    <location>
        <begin position="137"/>
        <end position="164"/>
    </location>
</feature>
<dbReference type="Pfam" id="PF01585">
    <property type="entry name" value="G-patch"/>
    <property type="match status" value="1"/>
</dbReference>
<feature type="region of interest" description="Disordered" evidence="6">
    <location>
        <begin position="384"/>
        <end position="414"/>
    </location>
</feature>
<dbReference type="PROSITE" id="PS50174">
    <property type="entry name" value="G_PATCH"/>
    <property type="match status" value="1"/>
</dbReference>
<evidence type="ECO:0008006" key="11">
    <source>
        <dbReference type="Google" id="ProtNLM"/>
    </source>
</evidence>
<evidence type="ECO:0000256" key="5">
    <source>
        <dbReference type="SAM" id="Coils"/>
    </source>
</evidence>
<feature type="domain" description="G-patch" evidence="8">
    <location>
        <begin position="286"/>
        <end position="332"/>
    </location>
</feature>
<dbReference type="KEGG" id="smo:SELMODRAFT_171130"/>
<evidence type="ECO:0000313" key="10">
    <source>
        <dbReference type="Proteomes" id="UP000001514"/>
    </source>
</evidence>
<dbReference type="FunCoup" id="D8RFX6">
    <property type="interactions" value="2805"/>
</dbReference>
<dbReference type="Pfam" id="PF18044">
    <property type="entry name" value="zf-CCCH_4"/>
    <property type="match status" value="1"/>
</dbReference>
<dbReference type="InterPro" id="IPR041367">
    <property type="entry name" value="Znf-CCCH_4"/>
</dbReference>
<evidence type="ECO:0000256" key="6">
    <source>
        <dbReference type="SAM" id="MobiDB-lite"/>
    </source>
</evidence>
<dbReference type="Gene3D" id="2.30.30.1190">
    <property type="match status" value="1"/>
</dbReference>
<feature type="compositionally biased region" description="Basic and acidic residues" evidence="6">
    <location>
        <begin position="404"/>
        <end position="414"/>
    </location>
</feature>
<feature type="domain" description="C3H1-type" evidence="7">
    <location>
        <begin position="137"/>
        <end position="164"/>
    </location>
</feature>
<feature type="coiled-coil region" evidence="5">
    <location>
        <begin position="13"/>
        <end position="67"/>
    </location>
</feature>
<dbReference type="SMART" id="SM00356">
    <property type="entry name" value="ZnF_C3H1"/>
    <property type="match status" value="1"/>
</dbReference>
<dbReference type="InterPro" id="IPR000571">
    <property type="entry name" value="Znf_CCCH"/>
</dbReference>
<dbReference type="OMA" id="FRYMDGR"/>
<feature type="compositionally biased region" description="Basic and acidic residues" evidence="6">
    <location>
        <begin position="354"/>
        <end position="366"/>
    </location>
</feature>
<feature type="region of interest" description="Disordered" evidence="6">
    <location>
        <begin position="327"/>
        <end position="366"/>
    </location>
</feature>
<dbReference type="STRING" id="88036.D8RFX6"/>
<accession>D8RFX6</accession>
<dbReference type="PANTHER" id="PTHR47650:SF2">
    <property type="entry name" value="ZINC FINGER CCCH DOMAIN-CONTAINING PROTEIN 22"/>
    <property type="match status" value="1"/>
</dbReference>
<dbReference type="EMBL" id="GL377578">
    <property type="protein sequence ID" value="EFJ29202.1"/>
    <property type="molecule type" value="Genomic_DNA"/>
</dbReference>
<dbReference type="AlphaFoldDB" id="D8RFX6"/>
<dbReference type="SMART" id="SM00443">
    <property type="entry name" value="G_patch"/>
    <property type="match status" value="1"/>
</dbReference>
<dbReference type="InParanoid" id="D8RFX6"/>
<evidence type="ECO:0000259" key="7">
    <source>
        <dbReference type="PROSITE" id="PS50103"/>
    </source>
</evidence>
<proteinExistence type="predicted"/>
<dbReference type="GO" id="GO:0003676">
    <property type="term" value="F:nucleic acid binding"/>
    <property type="evidence" value="ECO:0007669"/>
    <property type="project" value="InterPro"/>
</dbReference>
<keyword evidence="2 4" id="KW-0863">Zinc-finger</keyword>
<keyword evidence="5" id="KW-0175">Coiled coil</keyword>